<keyword evidence="4 11" id="KW-0285">Flavoprotein</keyword>
<evidence type="ECO:0000256" key="3">
    <source>
        <dbReference type="ARBA" id="ARBA00016337"/>
    </source>
</evidence>
<accession>A0ABU3N591</accession>
<evidence type="ECO:0000256" key="10">
    <source>
        <dbReference type="ARBA" id="ARBA00048540"/>
    </source>
</evidence>
<keyword evidence="6 11" id="KW-0479">Metal-binding</keyword>
<dbReference type="Pfam" id="PF02424">
    <property type="entry name" value="ApbE"/>
    <property type="match status" value="1"/>
</dbReference>
<evidence type="ECO:0000256" key="4">
    <source>
        <dbReference type="ARBA" id="ARBA00022630"/>
    </source>
</evidence>
<keyword evidence="7 11" id="KW-0274">FAD</keyword>
<dbReference type="PIRSF" id="PIRSF006268">
    <property type="entry name" value="ApbE"/>
    <property type="match status" value="1"/>
</dbReference>
<dbReference type="EC" id="2.7.1.180" evidence="2 11"/>
<evidence type="ECO:0000256" key="9">
    <source>
        <dbReference type="ARBA" id="ARBA00031306"/>
    </source>
</evidence>
<dbReference type="SUPFAM" id="SSF143631">
    <property type="entry name" value="ApbE-like"/>
    <property type="match status" value="1"/>
</dbReference>
<protein>
    <recommendedName>
        <fullName evidence="3 11">FAD:protein FMN transferase</fullName>
        <ecNumber evidence="2 11">2.7.1.180</ecNumber>
    </recommendedName>
    <alternativeName>
        <fullName evidence="9 11">Flavin transferase</fullName>
    </alternativeName>
</protein>
<dbReference type="PANTHER" id="PTHR30040:SF2">
    <property type="entry name" value="FAD:PROTEIN FMN TRANSFERASE"/>
    <property type="match status" value="1"/>
</dbReference>
<proteinExistence type="inferred from homology"/>
<evidence type="ECO:0000256" key="1">
    <source>
        <dbReference type="ARBA" id="ARBA00001946"/>
    </source>
</evidence>
<organism evidence="12">
    <name type="scientific">Sphingomonas psychrotolerans</name>
    <dbReference type="NCBI Taxonomy" id="1327635"/>
    <lineage>
        <taxon>Bacteria</taxon>
        <taxon>Pseudomonadati</taxon>
        <taxon>Pseudomonadota</taxon>
        <taxon>Alphaproteobacteria</taxon>
        <taxon>Sphingomonadales</taxon>
        <taxon>Sphingomonadaceae</taxon>
        <taxon>Sphingomonas</taxon>
    </lineage>
</organism>
<evidence type="ECO:0000256" key="2">
    <source>
        <dbReference type="ARBA" id="ARBA00011955"/>
    </source>
</evidence>
<dbReference type="PANTHER" id="PTHR30040">
    <property type="entry name" value="THIAMINE BIOSYNTHESIS LIPOPROTEIN APBE"/>
    <property type="match status" value="1"/>
</dbReference>
<comment type="cofactor">
    <cofactor evidence="1">
        <name>Mg(2+)</name>
        <dbReference type="ChEBI" id="CHEBI:18420"/>
    </cofactor>
</comment>
<name>A0ABU3N591_9SPHN</name>
<reference evidence="12" key="1">
    <citation type="submission" date="2022-04" db="EMBL/GenBank/DDBJ databases">
        <title>Tomato heritable bacteria conferring resistance against bacterial wilt.</title>
        <authorList>
            <person name="Yin J."/>
        </authorList>
    </citation>
    <scope>NUCLEOTIDE SEQUENCE</scope>
    <source>
        <strain evidence="12">Cra20</strain>
    </source>
</reference>
<dbReference type="InterPro" id="IPR024932">
    <property type="entry name" value="ApbE"/>
</dbReference>
<evidence type="ECO:0000256" key="8">
    <source>
        <dbReference type="ARBA" id="ARBA00022842"/>
    </source>
</evidence>
<dbReference type="Gene3D" id="3.10.520.10">
    <property type="entry name" value="ApbE-like domains"/>
    <property type="match status" value="1"/>
</dbReference>
<keyword evidence="8 11" id="KW-0460">Magnesium</keyword>
<dbReference type="EMBL" id="JALMLT010000003">
    <property type="protein sequence ID" value="MDT8759441.1"/>
    <property type="molecule type" value="Genomic_DNA"/>
</dbReference>
<comment type="caution">
    <text evidence="12">The sequence shown here is derived from an EMBL/GenBank/DDBJ whole genome shotgun (WGS) entry which is preliminary data.</text>
</comment>
<gene>
    <name evidence="12" type="ORF">MZO42_12115</name>
</gene>
<keyword evidence="5 11" id="KW-0808">Transferase</keyword>
<evidence type="ECO:0000256" key="11">
    <source>
        <dbReference type="PIRNR" id="PIRNR006268"/>
    </source>
</evidence>
<sequence>MGTSWSVRIAGLPDRLREAVAPAIERVLSRIIAQMSQWEPDSHLSRFNRAAPGTWQGLPAEFAQVLGAALDVGRRSGGAFDPAIGACVDHWGFGPSGVRADMPAVASSGERRIEFEPLLVRARRSAGAALDFSGIAKGYAVDAVAACLTGMGLEDFLVEIGGELRGAGIKPDGQPWWVDVEQPPGAATMPIRVALHGLAIATSGDYRRQVEVAGRRYAHTLDPRTGAPLDNGVASVTVLHPECMYADAWATALTVLGPERGLAVAEREGLAMQMVVRGEGVARELLSPAFVAML</sequence>
<evidence type="ECO:0000256" key="7">
    <source>
        <dbReference type="ARBA" id="ARBA00022827"/>
    </source>
</evidence>
<comment type="catalytic activity">
    <reaction evidence="10 11">
        <text>L-threonyl-[protein] + FAD = FMN-L-threonyl-[protein] + AMP + H(+)</text>
        <dbReference type="Rhea" id="RHEA:36847"/>
        <dbReference type="Rhea" id="RHEA-COMP:11060"/>
        <dbReference type="Rhea" id="RHEA-COMP:11061"/>
        <dbReference type="ChEBI" id="CHEBI:15378"/>
        <dbReference type="ChEBI" id="CHEBI:30013"/>
        <dbReference type="ChEBI" id="CHEBI:57692"/>
        <dbReference type="ChEBI" id="CHEBI:74257"/>
        <dbReference type="ChEBI" id="CHEBI:456215"/>
        <dbReference type="EC" id="2.7.1.180"/>
    </reaction>
</comment>
<comment type="similarity">
    <text evidence="11">Belongs to the ApbE family.</text>
</comment>
<evidence type="ECO:0000313" key="12">
    <source>
        <dbReference type="EMBL" id="MDT8759441.1"/>
    </source>
</evidence>
<evidence type="ECO:0000256" key="6">
    <source>
        <dbReference type="ARBA" id="ARBA00022723"/>
    </source>
</evidence>
<dbReference type="InterPro" id="IPR003374">
    <property type="entry name" value="ApbE-like_sf"/>
</dbReference>
<dbReference type="GO" id="GO:0016740">
    <property type="term" value="F:transferase activity"/>
    <property type="evidence" value="ECO:0007669"/>
    <property type="project" value="UniProtKB-KW"/>
</dbReference>
<evidence type="ECO:0000256" key="5">
    <source>
        <dbReference type="ARBA" id="ARBA00022679"/>
    </source>
</evidence>